<protein>
    <submittedName>
        <fullName evidence="2">XRE family transcriptional regulator</fullName>
    </submittedName>
</protein>
<evidence type="ECO:0000259" key="1">
    <source>
        <dbReference type="Pfam" id="PF18430"/>
    </source>
</evidence>
<dbReference type="Proteomes" id="UP000747074">
    <property type="component" value="Unassembled WGS sequence"/>
</dbReference>
<comment type="caution">
    <text evidence="2">The sequence shown here is derived from an EMBL/GenBank/DDBJ whole genome shotgun (WGS) entry which is preliminary data.</text>
</comment>
<feature type="non-terminal residue" evidence="2">
    <location>
        <position position="1"/>
    </location>
</feature>
<evidence type="ECO:0000313" key="2">
    <source>
        <dbReference type="EMBL" id="HJG12782.1"/>
    </source>
</evidence>
<sequence length="69" mass="7747">HPSLQVLYDLVSLLDVSLDEHFLSAGERRIKSTRRRAVEAGLDELTDQELIIVESVIDGIVKSKEEEGK</sequence>
<dbReference type="EMBL" id="DYVL01000152">
    <property type="protein sequence ID" value="HJG12782.1"/>
    <property type="molecule type" value="Genomic_DNA"/>
</dbReference>
<name>A0A921I7G6_9BACE</name>
<dbReference type="AlphaFoldDB" id="A0A921I7G6"/>
<gene>
    <name evidence="2" type="ORF">K8V07_12760</name>
</gene>
<accession>A0A921I7G6</accession>
<dbReference type="InterPro" id="IPR041511">
    <property type="entry name" value="DBD_HTH"/>
</dbReference>
<reference evidence="2" key="1">
    <citation type="journal article" date="2021" name="PeerJ">
        <title>Extensive microbial diversity within the chicken gut microbiome revealed by metagenomics and culture.</title>
        <authorList>
            <person name="Gilroy R."/>
            <person name="Ravi A."/>
            <person name="Getino M."/>
            <person name="Pursley I."/>
            <person name="Horton D.L."/>
            <person name="Alikhan N.F."/>
            <person name="Baker D."/>
            <person name="Gharbi K."/>
            <person name="Hall N."/>
            <person name="Watson M."/>
            <person name="Adriaenssens E.M."/>
            <person name="Foster-Nyarko E."/>
            <person name="Jarju S."/>
            <person name="Secka A."/>
            <person name="Antonio M."/>
            <person name="Oren A."/>
            <person name="Chaudhuri R.R."/>
            <person name="La Ragione R."/>
            <person name="Hildebrand F."/>
            <person name="Pallen M.J."/>
        </authorList>
    </citation>
    <scope>NUCLEOTIDE SEQUENCE</scope>
    <source>
        <strain evidence="2">CHK154-13316</strain>
    </source>
</reference>
<reference evidence="2" key="2">
    <citation type="submission" date="2021-09" db="EMBL/GenBank/DDBJ databases">
        <authorList>
            <person name="Gilroy R."/>
        </authorList>
    </citation>
    <scope>NUCLEOTIDE SEQUENCE</scope>
    <source>
        <strain evidence="2">CHK154-13316</strain>
    </source>
</reference>
<organism evidence="2 3">
    <name type="scientific">Bacteroides xylanisolvens</name>
    <dbReference type="NCBI Taxonomy" id="371601"/>
    <lineage>
        <taxon>Bacteria</taxon>
        <taxon>Pseudomonadati</taxon>
        <taxon>Bacteroidota</taxon>
        <taxon>Bacteroidia</taxon>
        <taxon>Bacteroidales</taxon>
        <taxon>Bacteroidaceae</taxon>
        <taxon>Bacteroides</taxon>
    </lineage>
</organism>
<dbReference type="Pfam" id="PF18430">
    <property type="entry name" value="DBD_HTH"/>
    <property type="match status" value="1"/>
</dbReference>
<evidence type="ECO:0000313" key="3">
    <source>
        <dbReference type="Proteomes" id="UP000747074"/>
    </source>
</evidence>
<feature type="domain" description="Putative DNA-binding" evidence="1">
    <location>
        <begin position="31"/>
        <end position="65"/>
    </location>
</feature>
<proteinExistence type="predicted"/>
<dbReference type="Gene3D" id="6.10.140.640">
    <property type="match status" value="1"/>
</dbReference>